<evidence type="ECO:0000256" key="2">
    <source>
        <dbReference type="ARBA" id="ARBA00022692"/>
    </source>
</evidence>
<feature type="transmembrane region" description="Helical" evidence="5">
    <location>
        <begin position="7"/>
        <end position="26"/>
    </location>
</feature>
<reference evidence="7 8" key="1">
    <citation type="submission" date="2023-09" db="EMBL/GenBank/DDBJ databases">
        <authorList>
            <person name="Rey-Velasco X."/>
        </authorList>
    </citation>
    <scope>NUCLEOTIDE SEQUENCE [LARGE SCALE GENOMIC DNA]</scope>
    <source>
        <strain evidence="7 8">W242</strain>
    </source>
</reference>
<evidence type="ECO:0000313" key="8">
    <source>
        <dbReference type="Proteomes" id="UP001254488"/>
    </source>
</evidence>
<keyword evidence="4 5" id="KW-0472">Membrane</keyword>
<evidence type="ECO:0000256" key="1">
    <source>
        <dbReference type="ARBA" id="ARBA00004141"/>
    </source>
</evidence>
<dbReference type="Pfam" id="PF06271">
    <property type="entry name" value="RDD"/>
    <property type="match status" value="1"/>
</dbReference>
<protein>
    <submittedName>
        <fullName evidence="7">RDD family protein</fullName>
    </submittedName>
</protein>
<keyword evidence="2 5" id="KW-0812">Transmembrane</keyword>
<dbReference type="Proteomes" id="UP001254488">
    <property type="component" value="Unassembled WGS sequence"/>
</dbReference>
<keyword evidence="3 5" id="KW-1133">Transmembrane helix</keyword>
<feature type="domain" description="RDD" evidence="6">
    <location>
        <begin position="1"/>
        <end position="124"/>
    </location>
</feature>
<name>A0ABU2YB43_9FLAO</name>
<comment type="caution">
    <text evidence="7">The sequence shown here is derived from an EMBL/GenBank/DDBJ whole genome shotgun (WGS) entry which is preliminary data.</text>
</comment>
<evidence type="ECO:0000256" key="5">
    <source>
        <dbReference type="SAM" id="Phobius"/>
    </source>
</evidence>
<dbReference type="RefSeq" id="WP_311332662.1">
    <property type="nucleotide sequence ID" value="NZ_JAVRHZ010000002.1"/>
</dbReference>
<gene>
    <name evidence="7" type="ORF">RM538_05290</name>
</gene>
<evidence type="ECO:0000256" key="4">
    <source>
        <dbReference type="ARBA" id="ARBA00023136"/>
    </source>
</evidence>
<organism evidence="7 8">
    <name type="scientific">Patiriisocius hiemis</name>
    <dbReference type="NCBI Taxonomy" id="3075604"/>
    <lineage>
        <taxon>Bacteria</taxon>
        <taxon>Pseudomonadati</taxon>
        <taxon>Bacteroidota</taxon>
        <taxon>Flavobacteriia</taxon>
        <taxon>Flavobacteriales</taxon>
        <taxon>Flavobacteriaceae</taxon>
        <taxon>Patiriisocius</taxon>
    </lineage>
</organism>
<proteinExistence type="predicted"/>
<comment type="subcellular location">
    <subcellularLocation>
        <location evidence="1">Membrane</location>
        <topology evidence="1">Multi-pass membrane protein</topology>
    </subcellularLocation>
</comment>
<evidence type="ECO:0000256" key="3">
    <source>
        <dbReference type="ARBA" id="ARBA00022989"/>
    </source>
</evidence>
<keyword evidence="8" id="KW-1185">Reference proteome</keyword>
<dbReference type="InterPro" id="IPR010432">
    <property type="entry name" value="RDD"/>
</dbReference>
<dbReference type="EMBL" id="JAVRHZ010000002">
    <property type="protein sequence ID" value="MDT0555408.1"/>
    <property type="molecule type" value="Genomic_DNA"/>
</dbReference>
<sequence length="133" mass="14703">MRRIIAGLIDYSIIYGFLLFFVFTYGQPNNDGGYSISGFPSFAPICFWFLMTVGFESGLGGTIGNSLVGLKAIPLNGNNRKLTFIESLKRHLLDPVDMFFFGLVGIVTINNTKNNQRVGDIWAKTIVVPLKSS</sequence>
<accession>A0ABU2YB43</accession>
<evidence type="ECO:0000313" key="7">
    <source>
        <dbReference type="EMBL" id="MDT0555408.1"/>
    </source>
</evidence>
<evidence type="ECO:0000259" key="6">
    <source>
        <dbReference type="Pfam" id="PF06271"/>
    </source>
</evidence>